<feature type="non-terminal residue" evidence="7">
    <location>
        <position position="327"/>
    </location>
</feature>
<dbReference type="Pfam" id="PF04935">
    <property type="entry name" value="SURF6"/>
    <property type="match status" value="1"/>
</dbReference>
<dbReference type="GO" id="GO:0003677">
    <property type="term" value="F:DNA binding"/>
    <property type="evidence" value="ECO:0007669"/>
    <property type="project" value="TreeGrafter"/>
</dbReference>
<name>A0A4P9VWM6_9FUNG</name>
<organism evidence="7 8">
    <name type="scientific">Blyttiomyces helicus</name>
    <dbReference type="NCBI Taxonomy" id="388810"/>
    <lineage>
        <taxon>Eukaryota</taxon>
        <taxon>Fungi</taxon>
        <taxon>Fungi incertae sedis</taxon>
        <taxon>Chytridiomycota</taxon>
        <taxon>Chytridiomycota incertae sedis</taxon>
        <taxon>Chytridiomycetes</taxon>
        <taxon>Chytridiomycetes incertae sedis</taxon>
        <taxon>Blyttiomyces</taxon>
    </lineage>
</organism>
<feature type="region of interest" description="Disordered" evidence="4">
    <location>
        <begin position="63"/>
        <end position="209"/>
    </location>
</feature>
<evidence type="ECO:0000313" key="8">
    <source>
        <dbReference type="Proteomes" id="UP000269721"/>
    </source>
</evidence>
<dbReference type="GO" id="GO:0042274">
    <property type="term" value="P:ribosomal small subunit biogenesis"/>
    <property type="evidence" value="ECO:0007669"/>
    <property type="project" value="TreeGrafter"/>
</dbReference>
<dbReference type="InterPro" id="IPR007019">
    <property type="entry name" value="SURF6"/>
</dbReference>
<gene>
    <name evidence="7" type="ORF">BDK51DRAFT_38662</name>
</gene>
<feature type="compositionally biased region" description="Basic and acidic residues" evidence="4">
    <location>
        <begin position="173"/>
        <end position="189"/>
    </location>
</feature>
<dbReference type="OrthoDB" id="444809at2759"/>
<evidence type="ECO:0000259" key="5">
    <source>
        <dbReference type="Pfam" id="PF04935"/>
    </source>
</evidence>
<feature type="compositionally biased region" description="Basic and acidic residues" evidence="4">
    <location>
        <begin position="152"/>
        <end position="166"/>
    </location>
</feature>
<feature type="domain" description="Ribosomal RNA-processing protein 14/surfeit locus protein 6 C-terminal" evidence="5">
    <location>
        <begin position="161"/>
        <end position="327"/>
    </location>
</feature>
<feature type="region of interest" description="Disordered" evidence="4">
    <location>
        <begin position="253"/>
        <end position="327"/>
    </location>
</feature>
<dbReference type="Pfam" id="PF15459">
    <property type="entry name" value="RRP14"/>
    <property type="match status" value="1"/>
</dbReference>
<feature type="compositionally biased region" description="Acidic residues" evidence="4">
    <location>
        <begin position="94"/>
        <end position="107"/>
    </location>
</feature>
<keyword evidence="3" id="KW-0539">Nucleus</keyword>
<feature type="domain" description="Ribosomal RNA-processing protein 14 N-terminal" evidence="6">
    <location>
        <begin position="14"/>
        <end position="74"/>
    </location>
</feature>
<dbReference type="PANTHER" id="PTHR14369:SF0">
    <property type="entry name" value="SURFEIT LOCUS PROTEIN 6"/>
    <property type="match status" value="1"/>
</dbReference>
<dbReference type="Proteomes" id="UP000269721">
    <property type="component" value="Unassembled WGS sequence"/>
</dbReference>
<proteinExistence type="inferred from homology"/>
<evidence type="ECO:0000259" key="6">
    <source>
        <dbReference type="Pfam" id="PF15459"/>
    </source>
</evidence>
<dbReference type="GO" id="GO:0042273">
    <property type="term" value="P:ribosomal large subunit biogenesis"/>
    <property type="evidence" value="ECO:0007669"/>
    <property type="project" value="TreeGrafter"/>
</dbReference>
<evidence type="ECO:0000256" key="1">
    <source>
        <dbReference type="ARBA" id="ARBA00004123"/>
    </source>
</evidence>
<accession>A0A4P9VWM6</accession>
<feature type="compositionally biased region" description="Basic and acidic residues" evidence="4">
    <location>
        <begin position="307"/>
        <end position="327"/>
    </location>
</feature>
<evidence type="ECO:0000256" key="3">
    <source>
        <dbReference type="ARBA" id="ARBA00023242"/>
    </source>
</evidence>
<protein>
    <submittedName>
        <fullName evidence="7">Surfeit locus protein 6-domain-containing protein</fullName>
    </submittedName>
</protein>
<feature type="compositionally biased region" description="Basic and acidic residues" evidence="4">
    <location>
        <begin position="125"/>
        <end position="138"/>
    </location>
</feature>
<reference evidence="8" key="1">
    <citation type="journal article" date="2018" name="Nat. Microbiol.">
        <title>Leveraging single-cell genomics to expand the fungal tree of life.</title>
        <authorList>
            <person name="Ahrendt S.R."/>
            <person name="Quandt C.A."/>
            <person name="Ciobanu D."/>
            <person name="Clum A."/>
            <person name="Salamov A."/>
            <person name="Andreopoulos B."/>
            <person name="Cheng J.F."/>
            <person name="Woyke T."/>
            <person name="Pelin A."/>
            <person name="Henrissat B."/>
            <person name="Reynolds N.K."/>
            <person name="Benny G.L."/>
            <person name="Smith M.E."/>
            <person name="James T.Y."/>
            <person name="Grigoriev I.V."/>
        </authorList>
    </citation>
    <scope>NUCLEOTIDE SEQUENCE [LARGE SCALE GENOMIC DNA]</scope>
</reference>
<sequence length="327" mass="36754">MTVPAYSLDGLQERLAEHKKCFDSLIELIPAKYYFSTPDEAPTNRYAHNKKNKAPKQVIKEATKRAKKAKLDPANAKSVLDIQAESLAKTTTADDSDAEPDAEPESEAEPKPVTLRPLPSGSVVELKEKLKRRMEELRAKRKAPTASEKDEETATPKGRQEILEKREKRKRERKEGIRKQKEKRRKIDDTLGMAVEPKQPHGQAAVKDDVMFSKVDFGIGPSKKRKGPTDIAGQLKQAEAKKAKLAALKQSDTEAAAAIEESSTWSKLNKLASGEKVKDDVKLLKKSLKRKEKVKEKSSAAWQDRQNAVKKEQDAKQKKREENIKAR</sequence>
<evidence type="ECO:0000313" key="7">
    <source>
        <dbReference type="EMBL" id="RKO83083.1"/>
    </source>
</evidence>
<comment type="subcellular location">
    <subcellularLocation>
        <location evidence="1">Nucleus</location>
    </subcellularLocation>
</comment>
<dbReference type="PANTHER" id="PTHR14369">
    <property type="entry name" value="SURFEIT LOCUS PROTEIN 6"/>
    <property type="match status" value="1"/>
</dbReference>
<dbReference type="InterPro" id="IPR029190">
    <property type="entry name" value="Rrp14/SURF6_C"/>
</dbReference>
<evidence type="ECO:0000256" key="2">
    <source>
        <dbReference type="ARBA" id="ARBA00005904"/>
    </source>
</evidence>
<feature type="compositionally biased region" description="Basic and acidic residues" evidence="4">
    <location>
        <begin position="273"/>
        <end position="283"/>
    </location>
</feature>
<dbReference type="GO" id="GO:0003723">
    <property type="term" value="F:RNA binding"/>
    <property type="evidence" value="ECO:0007669"/>
    <property type="project" value="TreeGrafter"/>
</dbReference>
<comment type="similarity">
    <text evidence="2">Belongs to the SURF6 family.</text>
</comment>
<keyword evidence="8" id="KW-1185">Reference proteome</keyword>
<dbReference type="InterPro" id="IPR029188">
    <property type="entry name" value="Rrp14_N"/>
</dbReference>
<evidence type="ECO:0000256" key="4">
    <source>
        <dbReference type="SAM" id="MobiDB-lite"/>
    </source>
</evidence>
<dbReference type="EMBL" id="ML001694">
    <property type="protein sequence ID" value="RKO83083.1"/>
    <property type="molecule type" value="Genomic_DNA"/>
</dbReference>
<dbReference type="GO" id="GO:0005730">
    <property type="term" value="C:nucleolus"/>
    <property type="evidence" value="ECO:0007669"/>
    <property type="project" value="TreeGrafter"/>
</dbReference>
<dbReference type="AlphaFoldDB" id="A0A4P9VWM6"/>